<dbReference type="PANTHER" id="PTHR10012:SF0">
    <property type="entry name" value="SERINE_THREONINE-PROTEIN PHOSPHATASE 2A ACTIVATOR"/>
    <property type="match status" value="1"/>
</dbReference>
<evidence type="ECO:0000313" key="10">
    <source>
        <dbReference type="Proteomes" id="UP001634007"/>
    </source>
</evidence>
<evidence type="ECO:0000256" key="4">
    <source>
        <dbReference type="ARBA" id="ARBA00022490"/>
    </source>
</evidence>
<reference evidence="9 10" key="1">
    <citation type="submission" date="2024-11" db="EMBL/GenBank/DDBJ databases">
        <title>Chromosome-level genome assembly of Eucalyptus globulus Labill. provides insights into its genome evolution.</title>
        <authorList>
            <person name="Li X."/>
        </authorList>
    </citation>
    <scope>NUCLEOTIDE SEQUENCE [LARGE SCALE GENOMIC DNA]</scope>
    <source>
        <strain evidence="9">CL2024</strain>
        <tissue evidence="9">Fresh tender leaves</tissue>
    </source>
</reference>
<evidence type="ECO:0000256" key="5">
    <source>
        <dbReference type="ARBA" id="ARBA00023110"/>
    </source>
</evidence>
<evidence type="ECO:0000256" key="2">
    <source>
        <dbReference type="ARBA" id="ARBA00004496"/>
    </source>
</evidence>
<keyword evidence="4 7" id="KW-0963">Cytoplasm</keyword>
<dbReference type="Pfam" id="PF03095">
    <property type="entry name" value="PTPA"/>
    <property type="match status" value="1"/>
</dbReference>
<dbReference type="EMBL" id="JBJKBG010000009">
    <property type="protein sequence ID" value="KAL3722339.1"/>
    <property type="molecule type" value="Genomic_DNA"/>
</dbReference>
<evidence type="ECO:0000256" key="1">
    <source>
        <dbReference type="ARBA" id="ARBA00000971"/>
    </source>
</evidence>
<dbReference type="PANTHER" id="PTHR10012">
    <property type="entry name" value="SERINE/THREONINE-PROTEIN PHOSPHATASE 2A REGULATORY SUBUNIT B"/>
    <property type="match status" value="1"/>
</dbReference>
<feature type="region of interest" description="Disordered" evidence="8">
    <location>
        <begin position="39"/>
        <end position="115"/>
    </location>
</feature>
<comment type="function">
    <text evidence="7">PPIases accelerate the folding of proteins. It catalyzes the cis-trans isomerization of proline imidic peptide bonds in oligopeptides.</text>
</comment>
<evidence type="ECO:0000256" key="6">
    <source>
        <dbReference type="ARBA" id="ARBA00023235"/>
    </source>
</evidence>
<evidence type="ECO:0000256" key="7">
    <source>
        <dbReference type="RuleBase" id="RU361210"/>
    </source>
</evidence>
<protein>
    <recommendedName>
        <fullName evidence="7">Serine/threonine-protein phosphatase 2A activator</fullName>
        <ecNumber evidence="7">5.2.1.8</ecNumber>
    </recommendedName>
    <alternativeName>
        <fullName evidence="7">Phosphotyrosyl phosphatase activator</fullName>
    </alternativeName>
</protein>
<keyword evidence="6 7" id="KW-0413">Isomerase</keyword>
<evidence type="ECO:0000256" key="3">
    <source>
        <dbReference type="ARBA" id="ARBA00011019"/>
    </source>
</evidence>
<comment type="caution">
    <text evidence="9">The sequence shown here is derived from an EMBL/GenBank/DDBJ whole genome shotgun (WGS) entry which is preliminary data.</text>
</comment>
<keyword evidence="10" id="KW-1185">Reference proteome</keyword>
<dbReference type="EC" id="5.2.1.8" evidence="7"/>
<dbReference type="InterPro" id="IPR004327">
    <property type="entry name" value="Phstyr_phstse_ac"/>
</dbReference>
<dbReference type="GO" id="GO:0005737">
    <property type="term" value="C:cytoplasm"/>
    <property type="evidence" value="ECO:0007669"/>
    <property type="project" value="UniProtKB-SubCell"/>
</dbReference>
<organism evidence="9 10">
    <name type="scientific">Eucalyptus globulus</name>
    <name type="common">Tasmanian blue gum</name>
    <dbReference type="NCBI Taxonomy" id="34317"/>
    <lineage>
        <taxon>Eukaryota</taxon>
        <taxon>Viridiplantae</taxon>
        <taxon>Streptophyta</taxon>
        <taxon>Embryophyta</taxon>
        <taxon>Tracheophyta</taxon>
        <taxon>Spermatophyta</taxon>
        <taxon>Magnoliopsida</taxon>
        <taxon>eudicotyledons</taxon>
        <taxon>Gunneridae</taxon>
        <taxon>Pentapetalae</taxon>
        <taxon>rosids</taxon>
        <taxon>malvids</taxon>
        <taxon>Myrtales</taxon>
        <taxon>Myrtaceae</taxon>
        <taxon>Myrtoideae</taxon>
        <taxon>Eucalypteae</taxon>
        <taxon>Eucalyptus</taxon>
    </lineage>
</organism>
<comment type="similarity">
    <text evidence="3 7">Belongs to the PTPA-type PPIase family.</text>
</comment>
<evidence type="ECO:0000313" key="9">
    <source>
        <dbReference type="EMBL" id="KAL3722339.1"/>
    </source>
</evidence>
<dbReference type="SUPFAM" id="SSF140984">
    <property type="entry name" value="PTPA-like"/>
    <property type="match status" value="1"/>
</dbReference>
<feature type="compositionally biased region" description="Polar residues" evidence="8">
    <location>
        <begin position="97"/>
        <end position="106"/>
    </location>
</feature>
<proteinExistence type="inferred from homology"/>
<comment type="catalytic activity">
    <reaction evidence="1 7">
        <text>[protein]-peptidylproline (omega=180) = [protein]-peptidylproline (omega=0)</text>
        <dbReference type="Rhea" id="RHEA:16237"/>
        <dbReference type="Rhea" id="RHEA-COMP:10747"/>
        <dbReference type="Rhea" id="RHEA-COMP:10748"/>
        <dbReference type="ChEBI" id="CHEBI:83833"/>
        <dbReference type="ChEBI" id="CHEBI:83834"/>
        <dbReference type="EC" id="5.2.1.8"/>
    </reaction>
</comment>
<dbReference type="Proteomes" id="UP001634007">
    <property type="component" value="Unassembled WGS sequence"/>
</dbReference>
<name>A0ABD3J6U9_EUCGL</name>
<feature type="compositionally biased region" description="Low complexity" evidence="8">
    <location>
        <begin position="85"/>
        <end position="96"/>
    </location>
</feature>
<dbReference type="InterPro" id="IPR037218">
    <property type="entry name" value="PTPA_sf"/>
</dbReference>
<gene>
    <name evidence="9" type="ORF">ACJRO7_034677</name>
</gene>
<accession>A0ABD3J6U9</accession>
<comment type="subcellular location">
    <subcellularLocation>
        <location evidence="2 7">Cytoplasm</location>
    </subcellularLocation>
</comment>
<keyword evidence="5 7" id="KW-0697">Rotamase</keyword>
<feature type="compositionally biased region" description="Low complexity" evidence="8">
    <location>
        <begin position="39"/>
        <end position="56"/>
    </location>
</feature>
<dbReference type="GO" id="GO:0003755">
    <property type="term" value="F:peptidyl-prolyl cis-trans isomerase activity"/>
    <property type="evidence" value="ECO:0007669"/>
    <property type="project" value="UniProtKB-KW"/>
</dbReference>
<evidence type="ECO:0000256" key="8">
    <source>
        <dbReference type="SAM" id="MobiDB-lite"/>
    </source>
</evidence>
<feature type="compositionally biased region" description="Pro residues" evidence="8">
    <location>
        <begin position="64"/>
        <end position="80"/>
    </location>
</feature>
<sequence>MYNRLAASNPFSGLNHRHFRFTNIHAGKSPPFTLPTSSTGCAAAGAASEHSGTTSARCGRPTSYPSPPPPFSGVSPPPTYRPIRAAASVSVLSATSDHSGTSPSSPDDTRRFHGSDVSENFLGVVVALSASVPGHKISDSCHESSTVSAIASIVETPARRIEEIPPAQQAESYGNVSCRSWRERLVQNSESLMLTFLPADLRSATVDTVPEITESFGNSSRIDYRHLALDQFCCMVYLELMRKIAVGVFFGACWFPWCLGLGDYYFSPFIFGPSQLIGHKYTKPKSIFNEDILENFSNEYIYFILCE</sequence>
<dbReference type="Gene3D" id="1.20.120.1150">
    <property type="match status" value="1"/>
</dbReference>
<dbReference type="AlphaFoldDB" id="A0ABD3J6U9"/>
<dbReference type="InterPro" id="IPR043170">
    <property type="entry name" value="PTPA_C_lid"/>
</dbReference>